<gene>
    <name evidence="1" type="ORF">XA68_17853</name>
</gene>
<accession>A0A2A9P2W5</accession>
<keyword evidence="2" id="KW-1185">Reference proteome</keyword>
<dbReference type="STRING" id="268505.A0A2A9P2W5"/>
<protein>
    <submittedName>
        <fullName evidence="1">Uncharacterized protein</fullName>
    </submittedName>
</protein>
<dbReference type="AlphaFoldDB" id="A0A2A9P2W5"/>
<reference evidence="1 2" key="1">
    <citation type="journal article" date="2015" name="BMC Genomics">
        <title>Gene expression during zombie ant biting behavior reflects the complexity underlying fungal parasitic behavioral manipulation.</title>
        <authorList>
            <person name="de Bekker C."/>
            <person name="Ohm R.A."/>
            <person name="Loreto R.G."/>
            <person name="Sebastian A."/>
            <person name="Albert I."/>
            <person name="Merrow M."/>
            <person name="Brachmann A."/>
            <person name="Hughes D.P."/>
        </authorList>
    </citation>
    <scope>NUCLEOTIDE SEQUENCE [LARGE SCALE GENOMIC DNA]</scope>
    <source>
        <strain evidence="1 2">SC16a</strain>
    </source>
</reference>
<evidence type="ECO:0000313" key="2">
    <source>
        <dbReference type="Proteomes" id="UP000037136"/>
    </source>
</evidence>
<sequence length="184" mass="21174">MTSTNSLDVIHAYRRLYRCLLHAVQYATPARYVARDQLRSAFRTPGATLDPRGVKRTVWFLQAAAKETGLEHHILKNLLWVRSVQNGQSVDWKARVHQRQSKKSPMKDEEISAQRHYEMTIAMLNKTMGLCPPATWTPYQIQLPEPVPSFSPWPSPMMHQSKRFGPEMGDESQIWRLGGCLLMT</sequence>
<reference evidence="1 2" key="2">
    <citation type="journal article" date="2017" name="Sci. Rep.">
        <title>Ant-infecting Ophiocordyceps genomes reveal a high diversity of potential behavioral manipulation genes and a possible major role for enterotoxins.</title>
        <authorList>
            <person name="de Bekker C."/>
            <person name="Ohm R.A."/>
            <person name="Evans H.C."/>
            <person name="Brachmann A."/>
            <person name="Hughes D.P."/>
        </authorList>
    </citation>
    <scope>NUCLEOTIDE SEQUENCE [LARGE SCALE GENOMIC DNA]</scope>
    <source>
        <strain evidence="1 2">SC16a</strain>
    </source>
</reference>
<evidence type="ECO:0000313" key="1">
    <source>
        <dbReference type="EMBL" id="PFH55668.1"/>
    </source>
</evidence>
<comment type="caution">
    <text evidence="1">The sequence shown here is derived from an EMBL/GenBank/DDBJ whole genome shotgun (WGS) entry which is preliminary data.</text>
</comment>
<dbReference type="EMBL" id="LAZP02000813">
    <property type="protein sequence ID" value="PFH55668.1"/>
    <property type="molecule type" value="Genomic_DNA"/>
</dbReference>
<dbReference type="OrthoDB" id="4392610at2759"/>
<dbReference type="Proteomes" id="UP000037136">
    <property type="component" value="Unassembled WGS sequence"/>
</dbReference>
<organism evidence="1 2">
    <name type="scientific">Ophiocordyceps unilateralis</name>
    <name type="common">Zombie-ant fungus</name>
    <name type="synonym">Torrubia unilateralis</name>
    <dbReference type="NCBI Taxonomy" id="268505"/>
    <lineage>
        <taxon>Eukaryota</taxon>
        <taxon>Fungi</taxon>
        <taxon>Dikarya</taxon>
        <taxon>Ascomycota</taxon>
        <taxon>Pezizomycotina</taxon>
        <taxon>Sordariomycetes</taxon>
        <taxon>Hypocreomycetidae</taxon>
        <taxon>Hypocreales</taxon>
        <taxon>Ophiocordycipitaceae</taxon>
        <taxon>Ophiocordyceps</taxon>
    </lineage>
</organism>
<proteinExistence type="predicted"/>
<name>A0A2A9P2W5_OPHUN</name>